<keyword evidence="2" id="KW-1185">Reference proteome</keyword>
<dbReference type="EMBL" id="MU266392">
    <property type="protein sequence ID" value="KAH7925937.1"/>
    <property type="molecule type" value="Genomic_DNA"/>
</dbReference>
<gene>
    <name evidence="1" type="ORF">BV22DRAFT_397845</name>
</gene>
<protein>
    <submittedName>
        <fullName evidence="1">Uncharacterized protein</fullName>
    </submittedName>
</protein>
<sequence>MCSLTWGFSHAWCRYYYLSLYVLRVTFHNGDSDNPLPQNWTQDGQYWLGGPAPIICKSYTNSLLAVLNARKFIRERVTKTVELSTIPPSRTPPLETGPPFLVESP</sequence>
<comment type="caution">
    <text evidence="1">The sequence shown here is derived from an EMBL/GenBank/DDBJ whole genome shotgun (WGS) entry which is preliminary data.</text>
</comment>
<reference evidence="1" key="1">
    <citation type="journal article" date="2021" name="New Phytol.">
        <title>Evolutionary innovations through gain and loss of genes in the ectomycorrhizal Boletales.</title>
        <authorList>
            <person name="Wu G."/>
            <person name="Miyauchi S."/>
            <person name="Morin E."/>
            <person name="Kuo A."/>
            <person name="Drula E."/>
            <person name="Varga T."/>
            <person name="Kohler A."/>
            <person name="Feng B."/>
            <person name="Cao Y."/>
            <person name="Lipzen A."/>
            <person name="Daum C."/>
            <person name="Hundley H."/>
            <person name="Pangilinan J."/>
            <person name="Johnson J."/>
            <person name="Barry K."/>
            <person name="LaButti K."/>
            <person name="Ng V."/>
            <person name="Ahrendt S."/>
            <person name="Min B."/>
            <person name="Choi I.G."/>
            <person name="Park H."/>
            <person name="Plett J.M."/>
            <person name="Magnuson J."/>
            <person name="Spatafora J.W."/>
            <person name="Nagy L.G."/>
            <person name="Henrissat B."/>
            <person name="Grigoriev I.V."/>
            <person name="Yang Z.L."/>
            <person name="Xu J."/>
            <person name="Martin F.M."/>
        </authorList>
    </citation>
    <scope>NUCLEOTIDE SEQUENCE</scope>
    <source>
        <strain evidence="1">KUC20120723A-06</strain>
    </source>
</reference>
<dbReference type="Proteomes" id="UP000790709">
    <property type="component" value="Unassembled WGS sequence"/>
</dbReference>
<organism evidence="1 2">
    <name type="scientific">Leucogyrophana mollusca</name>
    <dbReference type="NCBI Taxonomy" id="85980"/>
    <lineage>
        <taxon>Eukaryota</taxon>
        <taxon>Fungi</taxon>
        <taxon>Dikarya</taxon>
        <taxon>Basidiomycota</taxon>
        <taxon>Agaricomycotina</taxon>
        <taxon>Agaricomycetes</taxon>
        <taxon>Agaricomycetidae</taxon>
        <taxon>Boletales</taxon>
        <taxon>Boletales incertae sedis</taxon>
        <taxon>Leucogyrophana</taxon>
    </lineage>
</organism>
<accession>A0ACB8BM34</accession>
<evidence type="ECO:0000313" key="1">
    <source>
        <dbReference type="EMBL" id="KAH7925937.1"/>
    </source>
</evidence>
<proteinExistence type="predicted"/>
<evidence type="ECO:0000313" key="2">
    <source>
        <dbReference type="Proteomes" id="UP000790709"/>
    </source>
</evidence>
<name>A0ACB8BM34_9AGAM</name>